<dbReference type="EMBL" id="BX284606">
    <property type="protein sequence ID" value="CCE67220.1"/>
    <property type="molecule type" value="Genomic_DNA"/>
</dbReference>
<dbReference type="HOGENOM" id="CLU_010194_2_1_1"/>
<dbReference type="PRINTS" id="PR00080">
    <property type="entry name" value="SDRFAMILY"/>
</dbReference>
<proteinExistence type="evidence at protein level"/>
<dbReference type="Pfam" id="PF00106">
    <property type="entry name" value="adh_short"/>
    <property type="match status" value="1"/>
</dbReference>
<sequence>MSGSLQEVLKNCAPVLVVTICLYLAYNLLNKAIPGAHNLSKLNVKNKIVVITGASSGLGKSLAFELYKRGAQVILLARSTEKLKEICAELTKTFPLNKNKPTYYFFDITNPDKAPWAQIPKVDVLINNAGMSNRGSCQDTTMAIHRKAMETNLFGHVQVTQSLLSKLSPDGCIVVTSSIQGKVAIPYRGSYSASKHALQGYFDCLRAEHKNLHILVVSAGYINTGFGSRALDTDGKVVGVEDENQKKGYSPEHSARMISDAIRDRVSDFDMAPFGARFAIFLRYFWPTLLNYALYTRGTKDQWAPKNKKE</sequence>
<dbReference type="PANTHER" id="PTHR44196">
    <property type="entry name" value="DEHYDROGENASE/REDUCTASE SDR FAMILY MEMBER 7B"/>
    <property type="match status" value="1"/>
</dbReference>
<dbReference type="PhylomeDB" id="H2L0K8"/>
<comment type="similarity">
    <text evidence="1 4">Belongs to the short-chain dehydrogenases/reductases (SDR) family.</text>
</comment>
<dbReference type="SMR" id="H2L0K8"/>
<evidence type="ECO:0000259" key="5">
    <source>
        <dbReference type="PROSITE" id="PS50206"/>
    </source>
</evidence>
<dbReference type="InterPro" id="IPR001763">
    <property type="entry name" value="Rhodanese-like_dom"/>
</dbReference>
<evidence type="ECO:0000313" key="7">
    <source>
        <dbReference type="Proteomes" id="UP000001940"/>
    </source>
</evidence>
<name>H2L0K8_CAEEL</name>
<evidence type="ECO:0000256" key="2">
    <source>
        <dbReference type="ARBA" id="ARBA00023002"/>
    </source>
</evidence>
<dbReference type="GO" id="GO:0016020">
    <property type="term" value="C:membrane"/>
    <property type="evidence" value="ECO:0000318"/>
    <property type="project" value="GO_Central"/>
</dbReference>
<keyword evidence="7" id="KW-1185">Reference proteome</keyword>
<dbReference type="GO" id="GO:0016491">
    <property type="term" value="F:oxidoreductase activity"/>
    <property type="evidence" value="ECO:0007669"/>
    <property type="project" value="UniProtKB-KW"/>
</dbReference>
<dbReference type="STRING" id="6239.T25G12.13.1"/>
<dbReference type="Bgee" id="WBGene00219274">
    <property type="expression patterns" value="Expressed in larva and 1 other cell type or tissue"/>
</dbReference>
<dbReference type="PRINTS" id="PR00081">
    <property type="entry name" value="GDHRDH"/>
</dbReference>
<evidence type="ECO:0000313" key="8">
    <source>
        <dbReference type="WormBase" id="T25G12.13"/>
    </source>
</evidence>
<comment type="function">
    <text evidence="3">Putative oxidoreductase.</text>
</comment>
<reference evidence="6 7" key="1">
    <citation type="journal article" date="1998" name="Science">
        <title>Genome sequence of the nematode C. elegans: a platform for investigating biology.</title>
        <authorList>
            <consortium name="The C. elegans sequencing consortium"/>
            <person name="Sulson J.E."/>
            <person name="Waterston R."/>
        </authorList>
    </citation>
    <scope>NUCLEOTIDE SEQUENCE [LARGE SCALE GENOMIC DNA]</scope>
    <source>
        <strain evidence="6 7">Bristol N2</strain>
    </source>
</reference>
<dbReference type="RefSeq" id="NP_001257285.1">
    <property type="nucleotide sequence ID" value="NM_001270356.1"/>
</dbReference>
<keyword evidence="2" id="KW-0560">Oxidoreductase</keyword>
<evidence type="ECO:0000256" key="4">
    <source>
        <dbReference type="RuleBase" id="RU000363"/>
    </source>
</evidence>
<dbReference type="OMA" id="CEPMGVE"/>
<evidence type="ECO:0007829" key="9">
    <source>
        <dbReference type="PeptideAtlas" id="H2L0K8"/>
    </source>
</evidence>
<dbReference type="PROSITE" id="PS00061">
    <property type="entry name" value="ADH_SHORT"/>
    <property type="match status" value="1"/>
</dbReference>
<dbReference type="WormBase" id="T25G12.13">
    <property type="protein sequence ID" value="CE46734"/>
    <property type="gene ID" value="WBGene00219274"/>
</dbReference>
<dbReference type="PeptideAtlas" id="H2L0K8"/>
<dbReference type="AGR" id="WB:WBGene00219274"/>
<dbReference type="InterPro" id="IPR020904">
    <property type="entry name" value="Sc_DH/Rdtase_CS"/>
</dbReference>
<dbReference type="SUPFAM" id="SSF51735">
    <property type="entry name" value="NAD(P)-binding Rossmann-fold domains"/>
    <property type="match status" value="1"/>
</dbReference>
<dbReference type="Proteomes" id="UP000001940">
    <property type="component" value="Chromosome X"/>
</dbReference>
<evidence type="ECO:0000313" key="6">
    <source>
        <dbReference type="EMBL" id="CCE67220.1"/>
    </source>
</evidence>
<accession>H2L0K8</accession>
<dbReference type="AlphaFoldDB" id="H2L0K8"/>
<gene>
    <name evidence="6" type="ORF">CELE_T25G12.13</name>
    <name evidence="6 8" type="ORF">T25G12.13</name>
</gene>
<evidence type="ECO:0000256" key="1">
    <source>
        <dbReference type="ARBA" id="ARBA00006484"/>
    </source>
</evidence>
<dbReference type="GeneID" id="13224720"/>
<protein>
    <submittedName>
        <fullName evidence="6">Rhodanese domain-containing protein</fullName>
    </submittedName>
</protein>
<dbReference type="PaxDb" id="6239-T25G12.13"/>
<dbReference type="KEGG" id="cel:CELE_T25G12.13"/>
<organism evidence="6 7">
    <name type="scientific">Caenorhabditis elegans</name>
    <dbReference type="NCBI Taxonomy" id="6239"/>
    <lineage>
        <taxon>Eukaryota</taxon>
        <taxon>Metazoa</taxon>
        <taxon>Ecdysozoa</taxon>
        <taxon>Nematoda</taxon>
        <taxon>Chromadorea</taxon>
        <taxon>Rhabditida</taxon>
        <taxon>Rhabditina</taxon>
        <taxon>Rhabditomorpha</taxon>
        <taxon>Rhabditoidea</taxon>
        <taxon>Rhabditidae</taxon>
        <taxon>Peloderinae</taxon>
        <taxon>Caenorhabditis</taxon>
    </lineage>
</organism>
<dbReference type="InParanoid" id="H2L0K8"/>
<dbReference type="CTD" id="13224720"/>
<dbReference type="eggNOG" id="KOG1205">
    <property type="taxonomic scope" value="Eukaryota"/>
</dbReference>
<dbReference type="OrthoDB" id="5307821at2759"/>
<keyword evidence="9" id="KW-1267">Proteomics identification</keyword>
<dbReference type="PANTHER" id="PTHR44196:SF1">
    <property type="entry name" value="DEHYDROGENASE_REDUCTASE SDR FAMILY MEMBER 7B"/>
    <property type="match status" value="1"/>
</dbReference>
<evidence type="ECO:0000256" key="3">
    <source>
        <dbReference type="ARBA" id="ARBA00037096"/>
    </source>
</evidence>
<dbReference type="Gene3D" id="3.40.50.720">
    <property type="entry name" value="NAD(P)-binding Rossmann-like Domain"/>
    <property type="match status" value="1"/>
</dbReference>
<dbReference type="InterPro" id="IPR002347">
    <property type="entry name" value="SDR_fam"/>
</dbReference>
<feature type="domain" description="Rhodanese" evidence="5">
    <location>
        <begin position="33"/>
        <end position="92"/>
    </location>
</feature>
<dbReference type="InterPro" id="IPR036291">
    <property type="entry name" value="NAD(P)-bd_dom_sf"/>
</dbReference>
<dbReference type="FunCoup" id="H2L0K8">
    <property type="interactions" value="252"/>
</dbReference>
<dbReference type="PROSITE" id="PS50206">
    <property type="entry name" value="RHODANESE_3"/>
    <property type="match status" value="1"/>
</dbReference>